<sequence>MYLWARLPCDAADEMQFCQDLLAATGVALGPGRGFGPGGHGYVRISLVHPEERLREAAARIGDWAREKGIDFGSTAADNATPKPRAL</sequence>
<proteinExistence type="predicted"/>
<evidence type="ECO:0000256" key="1">
    <source>
        <dbReference type="ARBA" id="ARBA00001933"/>
    </source>
</evidence>
<comment type="caution">
    <text evidence="5">The sequence shown here is derived from an EMBL/GenBank/DDBJ whole genome shotgun (WGS) entry which is preliminary data.</text>
</comment>
<evidence type="ECO:0000313" key="5">
    <source>
        <dbReference type="EMBL" id="GFH16330.1"/>
    </source>
</evidence>
<dbReference type="Gene3D" id="3.90.1150.10">
    <property type="entry name" value="Aspartate Aminotransferase, domain 1"/>
    <property type="match status" value="1"/>
</dbReference>
<evidence type="ECO:0000256" key="3">
    <source>
        <dbReference type="ARBA" id="ARBA00022679"/>
    </source>
</evidence>
<dbReference type="SUPFAM" id="SSF53383">
    <property type="entry name" value="PLP-dependent transferases"/>
    <property type="match status" value="1"/>
</dbReference>
<dbReference type="Pfam" id="PF00155">
    <property type="entry name" value="Aminotran_1_2"/>
    <property type="match status" value="1"/>
</dbReference>
<protein>
    <submittedName>
        <fullName evidence="5">LL-diaminopimelate aminotransferase</fullName>
    </submittedName>
</protein>
<dbReference type="InterPro" id="IPR050881">
    <property type="entry name" value="LL-DAP_aminotransferase"/>
</dbReference>
<organism evidence="5 6">
    <name type="scientific">Haematococcus lacustris</name>
    <name type="common">Green alga</name>
    <name type="synonym">Haematococcus pluvialis</name>
    <dbReference type="NCBI Taxonomy" id="44745"/>
    <lineage>
        <taxon>Eukaryota</taxon>
        <taxon>Viridiplantae</taxon>
        <taxon>Chlorophyta</taxon>
        <taxon>core chlorophytes</taxon>
        <taxon>Chlorophyceae</taxon>
        <taxon>CS clade</taxon>
        <taxon>Chlamydomonadales</taxon>
        <taxon>Haematococcaceae</taxon>
        <taxon>Haematococcus</taxon>
    </lineage>
</organism>
<feature type="domain" description="Aminotransferase class I/classII large" evidence="4">
    <location>
        <begin position="1"/>
        <end position="61"/>
    </location>
</feature>
<comment type="cofactor">
    <cofactor evidence="1">
        <name>pyridoxal 5'-phosphate</name>
        <dbReference type="ChEBI" id="CHEBI:597326"/>
    </cofactor>
</comment>
<dbReference type="PANTHER" id="PTHR42832:SF2">
    <property type="entry name" value="ASPARTATE TRANSAMINASE"/>
    <property type="match status" value="1"/>
</dbReference>
<name>A0A699Z450_HAELA</name>
<keyword evidence="2 5" id="KW-0032">Aminotransferase</keyword>
<dbReference type="AlphaFoldDB" id="A0A699Z450"/>
<dbReference type="GO" id="GO:0030170">
    <property type="term" value="F:pyridoxal phosphate binding"/>
    <property type="evidence" value="ECO:0007669"/>
    <property type="project" value="InterPro"/>
</dbReference>
<evidence type="ECO:0000256" key="2">
    <source>
        <dbReference type="ARBA" id="ARBA00022576"/>
    </source>
</evidence>
<dbReference type="GO" id="GO:0008483">
    <property type="term" value="F:transaminase activity"/>
    <property type="evidence" value="ECO:0007669"/>
    <property type="project" value="UniProtKB-KW"/>
</dbReference>
<keyword evidence="3 5" id="KW-0808">Transferase</keyword>
<dbReference type="EMBL" id="BLLF01000981">
    <property type="protein sequence ID" value="GFH16330.1"/>
    <property type="molecule type" value="Genomic_DNA"/>
</dbReference>
<dbReference type="InterPro" id="IPR015424">
    <property type="entry name" value="PyrdxlP-dep_Trfase"/>
</dbReference>
<accession>A0A699Z450</accession>
<evidence type="ECO:0000259" key="4">
    <source>
        <dbReference type="Pfam" id="PF00155"/>
    </source>
</evidence>
<dbReference type="InterPro" id="IPR004839">
    <property type="entry name" value="Aminotransferase_I/II_large"/>
</dbReference>
<dbReference type="Proteomes" id="UP000485058">
    <property type="component" value="Unassembled WGS sequence"/>
</dbReference>
<dbReference type="InterPro" id="IPR015422">
    <property type="entry name" value="PyrdxlP-dep_Trfase_small"/>
</dbReference>
<reference evidence="5 6" key="1">
    <citation type="submission" date="2020-02" db="EMBL/GenBank/DDBJ databases">
        <title>Draft genome sequence of Haematococcus lacustris strain NIES-144.</title>
        <authorList>
            <person name="Morimoto D."/>
            <person name="Nakagawa S."/>
            <person name="Yoshida T."/>
            <person name="Sawayama S."/>
        </authorList>
    </citation>
    <scope>NUCLEOTIDE SEQUENCE [LARGE SCALE GENOMIC DNA]</scope>
    <source>
        <strain evidence="5 6">NIES-144</strain>
    </source>
</reference>
<evidence type="ECO:0000313" key="6">
    <source>
        <dbReference type="Proteomes" id="UP000485058"/>
    </source>
</evidence>
<gene>
    <name evidence="5" type="ORF">HaLaN_12726</name>
</gene>
<keyword evidence="6" id="KW-1185">Reference proteome</keyword>
<dbReference type="PANTHER" id="PTHR42832">
    <property type="entry name" value="AMINO ACID AMINOTRANSFERASE"/>
    <property type="match status" value="1"/>
</dbReference>